<evidence type="ECO:0000259" key="1">
    <source>
        <dbReference type="SMART" id="SM00470"/>
    </source>
</evidence>
<dbReference type="RefSeq" id="WP_107961254.1">
    <property type="nucleotide sequence ID" value="NZ_CAWORL010000019.1"/>
</dbReference>
<dbReference type="InterPro" id="IPR036086">
    <property type="entry name" value="ParB/Sulfiredoxin_sf"/>
</dbReference>
<dbReference type="SMART" id="SM00470">
    <property type="entry name" value="ParB"/>
    <property type="match status" value="1"/>
</dbReference>
<dbReference type="PANTHER" id="PTHR33375:SF1">
    <property type="entry name" value="CHROMOSOME-PARTITIONING PROTEIN PARB-RELATED"/>
    <property type="match status" value="1"/>
</dbReference>
<dbReference type="AlphaFoldDB" id="A0AAX2UPM1"/>
<dbReference type="PANTHER" id="PTHR33375">
    <property type="entry name" value="CHROMOSOME-PARTITIONING PROTEIN PARB-RELATED"/>
    <property type="match status" value="1"/>
</dbReference>
<protein>
    <recommendedName>
        <fullName evidence="1">ParB-like N-terminal domain-containing protein</fullName>
    </recommendedName>
</protein>
<dbReference type="Gene3D" id="3.90.1530.10">
    <property type="entry name" value="Conserved hypothetical protein from pyrococcus furiosus pfu- 392566-001, ParB domain"/>
    <property type="match status" value="1"/>
</dbReference>
<dbReference type="InterPro" id="IPR003115">
    <property type="entry name" value="ParB_N"/>
</dbReference>
<dbReference type="GO" id="GO:0045881">
    <property type="term" value="P:positive regulation of sporulation resulting in formation of a cellular spore"/>
    <property type="evidence" value="ECO:0007669"/>
    <property type="project" value="TreeGrafter"/>
</dbReference>
<dbReference type="GO" id="GO:0005694">
    <property type="term" value="C:chromosome"/>
    <property type="evidence" value="ECO:0007669"/>
    <property type="project" value="TreeGrafter"/>
</dbReference>
<dbReference type="InterPro" id="IPR050336">
    <property type="entry name" value="Chromosome_partition/occlusion"/>
</dbReference>
<sequence>MADKKTKELEEWDISRLIPYEKNAKKHPKEQIAKIARSIEKHGLINPPNVEPDGTLITGHGRTLALIELGWKKLPVFVRYDLTKAEAAAARLADNKVSEGDFDTNILQEELRWLAEESIDLCDLGFDDRELNFLMEDLGEMSTDLLVEYPGISEEMPDVSGEEEHVEDLTESRVPLAKVFGVKDVSASQARILTRFLALVSHGESGVSGLVRHAEETLFNA</sequence>
<proteinExistence type="predicted"/>
<dbReference type="GO" id="GO:0007059">
    <property type="term" value="P:chromosome segregation"/>
    <property type="evidence" value="ECO:0007669"/>
    <property type="project" value="TreeGrafter"/>
</dbReference>
<reference evidence="2" key="2">
    <citation type="journal article" date="2019" name="PLoS ONE">
        <title>Identification and characterization of putative Aeromonas spp. T3SS effectors.</title>
        <authorList>
            <person name="Rangel L.T."/>
            <person name="Marden J."/>
            <person name="Colston S."/>
            <person name="Setubal J.C."/>
            <person name="Graf J."/>
            <person name="Gogarten J.P."/>
        </authorList>
    </citation>
    <scope>NUCLEOTIDE SEQUENCE</scope>
    <source>
        <strain evidence="2">BAQ071013-135</strain>
    </source>
</reference>
<reference evidence="2" key="1">
    <citation type="submission" date="2017-10" db="EMBL/GenBank/DDBJ databases">
        <authorList>
            <person name="Colston S.M."/>
            <person name="Graf J."/>
        </authorList>
    </citation>
    <scope>NUCLEOTIDE SEQUENCE</scope>
    <source>
        <strain evidence="2">BAQ071013-135</strain>
    </source>
</reference>
<dbReference type="EMBL" id="PDXJ01000026">
    <property type="protein sequence ID" value="TND51906.1"/>
    <property type="molecule type" value="Genomic_DNA"/>
</dbReference>
<dbReference type="Pfam" id="PF02195">
    <property type="entry name" value="ParB_N"/>
    <property type="match status" value="1"/>
</dbReference>
<dbReference type="Proteomes" id="UP000796104">
    <property type="component" value="Unassembled WGS sequence"/>
</dbReference>
<dbReference type="CDD" id="cd16403">
    <property type="entry name" value="ParB_N_like_MT"/>
    <property type="match status" value="1"/>
</dbReference>
<evidence type="ECO:0000313" key="3">
    <source>
        <dbReference type="Proteomes" id="UP000796104"/>
    </source>
</evidence>
<comment type="caution">
    <text evidence="2">The sequence shown here is derived from an EMBL/GenBank/DDBJ whole genome shotgun (WGS) entry which is preliminary data.</text>
</comment>
<dbReference type="SUPFAM" id="SSF110849">
    <property type="entry name" value="ParB/Sulfiredoxin"/>
    <property type="match status" value="1"/>
</dbReference>
<feature type="domain" description="ParB-like N-terminal" evidence="1">
    <location>
        <begin position="10"/>
        <end position="96"/>
    </location>
</feature>
<accession>A0AAX2UPM1</accession>
<gene>
    <name evidence="2" type="ORF">CF123_18735</name>
</gene>
<evidence type="ECO:0000313" key="2">
    <source>
        <dbReference type="EMBL" id="TND51906.1"/>
    </source>
</evidence>
<organism evidence="2 3">
    <name type="scientific">Aeromonas veronii</name>
    <dbReference type="NCBI Taxonomy" id="654"/>
    <lineage>
        <taxon>Bacteria</taxon>
        <taxon>Pseudomonadati</taxon>
        <taxon>Pseudomonadota</taxon>
        <taxon>Gammaproteobacteria</taxon>
        <taxon>Aeromonadales</taxon>
        <taxon>Aeromonadaceae</taxon>
        <taxon>Aeromonas</taxon>
    </lineage>
</organism>
<name>A0AAX2UPM1_AERVE</name>